<reference evidence="4 5" key="1">
    <citation type="journal article" date="2015" name="Genome Biol. Evol.">
        <title>Comparative Genomics of a Bacterivorous Green Alga Reveals Evolutionary Causalities and Consequences of Phago-Mixotrophic Mode of Nutrition.</title>
        <authorList>
            <person name="Burns J.A."/>
            <person name="Paasch A."/>
            <person name="Narechania A."/>
            <person name="Kim E."/>
        </authorList>
    </citation>
    <scope>NUCLEOTIDE SEQUENCE [LARGE SCALE GENOMIC DNA]</scope>
    <source>
        <strain evidence="4 5">PLY_AMNH</strain>
    </source>
</reference>
<sequence>MSSKARSTSVPASIKVKTTQNLFAMQLWDEADVKIDDVMVEVDSEGLHLVGTFEIVEIPFYRIQAWTLDTDQESCYLVVPGAEPSEIALHGQDFKSLMECIEGNVRLIMERRNSDSAVNPKLHARDFTRAINIYALRHTSGLCHAAAEFSTPVSKGRPGCEGEEISFGECPESSDVSTPARTPSTWRSMSSPPSPASPGVLTLPVVREGYLWRQSEVLKIWKRNWFILSATRELIYRERQEDEHSEGVIFLHGATVEATSTTGLFGRPMLCLVLTAPSACARTHVLPAAGALAASGQPQQQQHRPGPHTYILRASSEKEMHMWVAAVGSQCSPHGGRGGPLASHLQSRLKAPAKSTPPASSLGTAQAPRQPLSDLNPDTSSQRNVTSMAPDTAESEMEGAGAELSLEEGGASRQPVCDEYGFLHGPLSTLQLSCLETCVRRERRNQVLWTRYISQHGLPPPRESANGRRKLPLGMKALVQKGIPTQLRPEVWFKYSGAEAMQAAAEPGYYSKLVSTPWEGPGSAALKKVIDQDVPRSLTTNLRMEEPKQQAALRRVLVAYARHNPKVGYCQSMNFVGAFLLLVMEEEQAFWTLDALIEHILCPESYSEMLLGCHTENRVLRIL</sequence>
<dbReference type="InterPro" id="IPR001849">
    <property type="entry name" value="PH_domain"/>
</dbReference>
<feature type="region of interest" description="Disordered" evidence="1">
    <location>
        <begin position="331"/>
        <end position="410"/>
    </location>
</feature>
<dbReference type="EMBL" id="LGRX02021154">
    <property type="protein sequence ID" value="KAK3256993.1"/>
    <property type="molecule type" value="Genomic_DNA"/>
</dbReference>
<comment type="caution">
    <text evidence="4">The sequence shown here is derived from an EMBL/GenBank/DDBJ whole genome shotgun (WGS) entry which is preliminary data.</text>
</comment>
<dbReference type="SMART" id="SM00164">
    <property type="entry name" value="TBC"/>
    <property type="match status" value="1"/>
</dbReference>
<dbReference type="FunFam" id="1.10.8.270:FF:000026">
    <property type="entry name" value="TBC (Tre-2/Bub2/Cdc16) domain family"/>
    <property type="match status" value="1"/>
</dbReference>
<feature type="domain" description="PH" evidence="2">
    <location>
        <begin position="204"/>
        <end position="332"/>
    </location>
</feature>
<dbReference type="InterPro" id="IPR000195">
    <property type="entry name" value="Rab-GAP-TBC_dom"/>
</dbReference>
<evidence type="ECO:0000259" key="2">
    <source>
        <dbReference type="PROSITE" id="PS50003"/>
    </source>
</evidence>
<dbReference type="SMART" id="SM00233">
    <property type="entry name" value="PH"/>
    <property type="match status" value="1"/>
</dbReference>
<evidence type="ECO:0000313" key="5">
    <source>
        <dbReference type="Proteomes" id="UP001190700"/>
    </source>
</evidence>
<feature type="non-terminal residue" evidence="4">
    <location>
        <position position="623"/>
    </location>
</feature>
<feature type="compositionally biased region" description="Low complexity" evidence="1">
    <location>
        <begin position="398"/>
        <end position="410"/>
    </location>
</feature>
<feature type="domain" description="Rab-GAP TBC" evidence="3">
    <location>
        <begin position="482"/>
        <end position="623"/>
    </location>
</feature>
<dbReference type="Proteomes" id="UP001190700">
    <property type="component" value="Unassembled WGS sequence"/>
</dbReference>
<evidence type="ECO:0000259" key="3">
    <source>
        <dbReference type="PROSITE" id="PS50086"/>
    </source>
</evidence>
<dbReference type="PANTHER" id="PTHR47219">
    <property type="entry name" value="RAB GTPASE-ACTIVATING PROTEIN 1-LIKE"/>
    <property type="match status" value="1"/>
</dbReference>
<feature type="compositionally biased region" description="Polar residues" evidence="1">
    <location>
        <begin position="376"/>
        <end position="389"/>
    </location>
</feature>
<organism evidence="4 5">
    <name type="scientific">Cymbomonas tetramitiformis</name>
    <dbReference type="NCBI Taxonomy" id="36881"/>
    <lineage>
        <taxon>Eukaryota</taxon>
        <taxon>Viridiplantae</taxon>
        <taxon>Chlorophyta</taxon>
        <taxon>Pyramimonadophyceae</taxon>
        <taxon>Pyramimonadales</taxon>
        <taxon>Pyramimonadaceae</taxon>
        <taxon>Cymbomonas</taxon>
    </lineage>
</organism>
<dbReference type="PROSITE" id="PS50086">
    <property type="entry name" value="TBC_RABGAP"/>
    <property type="match status" value="1"/>
</dbReference>
<accession>A0AAE0FCP1</accession>
<dbReference type="PROSITE" id="PS50003">
    <property type="entry name" value="PH_DOMAIN"/>
    <property type="match status" value="1"/>
</dbReference>
<dbReference type="InterPro" id="IPR035969">
    <property type="entry name" value="Rab-GAP_TBC_sf"/>
</dbReference>
<dbReference type="InterPro" id="IPR050302">
    <property type="entry name" value="Rab_GAP_TBC_domain"/>
</dbReference>
<name>A0AAE0FCP1_9CHLO</name>
<dbReference type="Gene3D" id="2.30.29.30">
    <property type="entry name" value="Pleckstrin-homology domain (PH domain)/Phosphotyrosine-binding domain (PTB)"/>
    <property type="match status" value="1"/>
</dbReference>
<evidence type="ECO:0000313" key="4">
    <source>
        <dbReference type="EMBL" id="KAK3256993.1"/>
    </source>
</evidence>
<feature type="region of interest" description="Disordered" evidence="1">
    <location>
        <begin position="165"/>
        <end position="193"/>
    </location>
</feature>
<dbReference type="Pfam" id="PF00169">
    <property type="entry name" value="PH"/>
    <property type="match status" value="1"/>
</dbReference>
<dbReference type="SUPFAM" id="SSF50729">
    <property type="entry name" value="PH domain-like"/>
    <property type="match status" value="1"/>
</dbReference>
<keyword evidence="5" id="KW-1185">Reference proteome</keyword>
<dbReference type="GO" id="GO:0031267">
    <property type="term" value="F:small GTPase binding"/>
    <property type="evidence" value="ECO:0007669"/>
    <property type="project" value="TreeGrafter"/>
</dbReference>
<protein>
    <submittedName>
        <fullName evidence="4">Uncharacterized protein</fullName>
    </submittedName>
</protein>
<dbReference type="Gene3D" id="1.10.8.270">
    <property type="entry name" value="putative rabgap domain of human tbc1 domain family member 14 like domains"/>
    <property type="match status" value="1"/>
</dbReference>
<gene>
    <name evidence="4" type="ORF">CYMTET_33897</name>
</gene>
<feature type="compositionally biased region" description="Polar residues" evidence="1">
    <location>
        <begin position="174"/>
        <end position="187"/>
    </location>
</feature>
<dbReference type="Pfam" id="PF00566">
    <property type="entry name" value="RabGAP-TBC"/>
    <property type="match status" value="1"/>
</dbReference>
<dbReference type="PANTHER" id="PTHR47219:SF20">
    <property type="entry name" value="TBC1 DOMAIN FAMILY MEMBER 2B"/>
    <property type="match status" value="1"/>
</dbReference>
<dbReference type="InterPro" id="IPR011993">
    <property type="entry name" value="PH-like_dom_sf"/>
</dbReference>
<dbReference type="AlphaFoldDB" id="A0AAE0FCP1"/>
<evidence type="ECO:0000256" key="1">
    <source>
        <dbReference type="SAM" id="MobiDB-lite"/>
    </source>
</evidence>
<dbReference type="SUPFAM" id="SSF47923">
    <property type="entry name" value="Ypt/Rab-GAP domain of gyp1p"/>
    <property type="match status" value="1"/>
</dbReference>
<dbReference type="GO" id="GO:0005096">
    <property type="term" value="F:GTPase activator activity"/>
    <property type="evidence" value="ECO:0007669"/>
    <property type="project" value="TreeGrafter"/>
</dbReference>
<proteinExistence type="predicted"/>